<evidence type="ECO:0000313" key="2">
    <source>
        <dbReference type="Proteomes" id="UP000013232"/>
    </source>
</evidence>
<accession>N6XZ23</accession>
<evidence type="ECO:0000313" key="1">
    <source>
        <dbReference type="EMBL" id="ENO87086.1"/>
    </source>
</evidence>
<evidence type="ECO:0008006" key="3">
    <source>
        <dbReference type="Google" id="ProtNLM"/>
    </source>
</evidence>
<sequence length="128" mass="13359">MFRKAIRLRLAARIAIFAVLLGALMPTFGRALLAGGNMDAAWMEVCTAEGMIQMSIDGAGEDGGTAGLLEACAYCCPHAGAFGLPPVVLQGGPFAAREPDVHALYPVEAPYSLNPWAPLQPRAPPLPA</sequence>
<dbReference type="InterPro" id="IPR021333">
    <property type="entry name" value="DUF2946"/>
</dbReference>
<dbReference type="Pfam" id="PF11162">
    <property type="entry name" value="DUF2946"/>
    <property type="match status" value="1"/>
</dbReference>
<dbReference type="RefSeq" id="WP_004339014.1">
    <property type="nucleotide sequence ID" value="NZ_AMXE01000043.1"/>
</dbReference>
<name>N6XZ23_THAL4</name>
<reference evidence="1 2" key="1">
    <citation type="submission" date="2012-09" db="EMBL/GenBank/DDBJ databases">
        <title>Draft Genome Sequences of 6 Strains from Genus Thauera.</title>
        <authorList>
            <person name="Liu B."/>
            <person name="Shapleigh J.P."/>
            <person name="Frostegard A.H."/>
        </authorList>
    </citation>
    <scope>NUCLEOTIDE SEQUENCE [LARGE SCALE GENOMIC DNA]</scope>
    <source>
        <strain evidence="2">47Lol / DSM 12138</strain>
    </source>
</reference>
<dbReference type="STRING" id="1123367.GCA_000621305_00318"/>
<organism evidence="1 2">
    <name type="scientific">Thauera linaloolentis (strain DSM 12138 / JCM 21573 / CCUG 41526 / CIP 105981 / IAM 15112 / NBRC 102519 / 47Lol)</name>
    <dbReference type="NCBI Taxonomy" id="1123367"/>
    <lineage>
        <taxon>Bacteria</taxon>
        <taxon>Pseudomonadati</taxon>
        <taxon>Pseudomonadota</taxon>
        <taxon>Betaproteobacteria</taxon>
        <taxon>Rhodocyclales</taxon>
        <taxon>Zoogloeaceae</taxon>
        <taxon>Thauera</taxon>
    </lineage>
</organism>
<protein>
    <recommendedName>
        <fullName evidence="3">DUF2946 domain-containing protein</fullName>
    </recommendedName>
</protein>
<proteinExistence type="predicted"/>
<dbReference type="Proteomes" id="UP000013232">
    <property type="component" value="Unassembled WGS sequence"/>
</dbReference>
<gene>
    <name evidence="1" type="ORF">C666_11735</name>
</gene>
<dbReference type="OrthoDB" id="8536886at2"/>
<keyword evidence="2" id="KW-1185">Reference proteome</keyword>
<dbReference type="EMBL" id="AMXE01000043">
    <property type="protein sequence ID" value="ENO87086.1"/>
    <property type="molecule type" value="Genomic_DNA"/>
</dbReference>
<dbReference type="AlphaFoldDB" id="N6XZ23"/>
<comment type="caution">
    <text evidence="1">The sequence shown here is derived from an EMBL/GenBank/DDBJ whole genome shotgun (WGS) entry which is preliminary data.</text>
</comment>